<reference evidence="1" key="1">
    <citation type="journal article" date="2015" name="Nature">
        <title>Complex archaea that bridge the gap between prokaryotes and eukaryotes.</title>
        <authorList>
            <person name="Spang A."/>
            <person name="Saw J.H."/>
            <person name="Jorgensen S.L."/>
            <person name="Zaremba-Niedzwiedzka K."/>
            <person name="Martijn J."/>
            <person name="Lind A.E."/>
            <person name="van Eijk R."/>
            <person name="Schleper C."/>
            <person name="Guy L."/>
            <person name="Ettema T.J."/>
        </authorList>
    </citation>
    <scope>NUCLEOTIDE SEQUENCE</scope>
</reference>
<protein>
    <submittedName>
        <fullName evidence="1">Uncharacterized protein</fullName>
    </submittedName>
</protein>
<proteinExistence type="predicted"/>
<sequence length="303" mass="32896">MFLFSAIPTNSNQKHYSGIAINLEGTHNGADYIIRVPENWNDVLIVYAHGYTQPSSAEAAPGGVAMEEFLLSQGYALAGSRYQTDGWAVKEGLQDTTSLTTLFNGKVGKPDKVILWGFSMGSVIAFESAEKHSGIYDGIIAACAVGAGTVRTWDSAYTLALAYDVTFGWPAAWGSAENVRDDIVFNTEVAPVLFGQVTDLSNFGFFEFMRLVSGIPFGEFYSGPSNFLFTDMFFLTEARGELESRAGGPIVENVGHSYTLTDADKGYLAAFGIDPEPLLDTMNARTDVVAPKNARNYVKQYAE</sequence>
<dbReference type="Gene3D" id="3.40.50.1820">
    <property type="entry name" value="alpha/beta hydrolase"/>
    <property type="match status" value="1"/>
</dbReference>
<gene>
    <name evidence="1" type="ORF">LCGC14_2737750</name>
</gene>
<dbReference type="AlphaFoldDB" id="A0A0F9BEC9"/>
<organism evidence="1">
    <name type="scientific">marine sediment metagenome</name>
    <dbReference type="NCBI Taxonomy" id="412755"/>
    <lineage>
        <taxon>unclassified sequences</taxon>
        <taxon>metagenomes</taxon>
        <taxon>ecological metagenomes</taxon>
    </lineage>
</organism>
<dbReference type="EMBL" id="LAZR01049720">
    <property type="protein sequence ID" value="KKK88974.1"/>
    <property type="molecule type" value="Genomic_DNA"/>
</dbReference>
<evidence type="ECO:0000313" key="1">
    <source>
        <dbReference type="EMBL" id="KKK88974.1"/>
    </source>
</evidence>
<accession>A0A0F9BEC9</accession>
<dbReference type="InterPro" id="IPR029058">
    <property type="entry name" value="AB_hydrolase_fold"/>
</dbReference>
<dbReference type="SUPFAM" id="SSF53474">
    <property type="entry name" value="alpha/beta-Hydrolases"/>
    <property type="match status" value="1"/>
</dbReference>
<feature type="non-terminal residue" evidence="1">
    <location>
        <position position="303"/>
    </location>
</feature>
<comment type="caution">
    <text evidence="1">The sequence shown here is derived from an EMBL/GenBank/DDBJ whole genome shotgun (WGS) entry which is preliminary data.</text>
</comment>
<name>A0A0F9BEC9_9ZZZZ</name>